<gene>
    <name evidence="12" type="ORF">J7S20_05290</name>
</gene>
<keyword evidence="8" id="KW-0408">Iron</keyword>
<keyword evidence="12" id="KW-0032">Aminotransferase</keyword>
<dbReference type="EMBL" id="JAGRQC010000001">
    <property type="protein sequence ID" value="MBR0551916.1"/>
    <property type="molecule type" value="Genomic_DNA"/>
</dbReference>
<dbReference type="PIRSF" id="PIRSF005572">
    <property type="entry name" value="NifS"/>
    <property type="match status" value="1"/>
</dbReference>
<dbReference type="GO" id="GO:0051536">
    <property type="term" value="F:iron-sulfur cluster binding"/>
    <property type="evidence" value="ECO:0007669"/>
    <property type="project" value="UniProtKB-KW"/>
</dbReference>
<dbReference type="GO" id="GO:0008483">
    <property type="term" value="F:transaminase activity"/>
    <property type="evidence" value="ECO:0007669"/>
    <property type="project" value="UniProtKB-KW"/>
</dbReference>
<dbReference type="GO" id="GO:0031071">
    <property type="term" value="F:cysteine desulfurase activity"/>
    <property type="evidence" value="ECO:0007669"/>
    <property type="project" value="UniProtKB-EC"/>
</dbReference>
<dbReference type="Gene3D" id="3.40.640.10">
    <property type="entry name" value="Type I PLP-dependent aspartate aminotransferase-like (Major domain)"/>
    <property type="match status" value="1"/>
</dbReference>
<dbReference type="PANTHER" id="PTHR11601">
    <property type="entry name" value="CYSTEINE DESULFURYLASE FAMILY MEMBER"/>
    <property type="match status" value="1"/>
</dbReference>
<dbReference type="Gene3D" id="3.90.1150.10">
    <property type="entry name" value="Aspartate Aminotransferase, domain 1"/>
    <property type="match status" value="1"/>
</dbReference>
<evidence type="ECO:0000256" key="10">
    <source>
        <dbReference type="ARBA" id="ARBA00050776"/>
    </source>
</evidence>
<keyword evidence="5" id="KW-0808">Transferase</keyword>
<reference evidence="12" key="1">
    <citation type="submission" date="2021-04" db="EMBL/GenBank/DDBJ databases">
        <title>Ouciella asimina sp. nov., isolated from the surface seawater in the hydrothermal field of Okinawa Trough.</title>
        <authorList>
            <person name="Shuang W."/>
        </authorList>
    </citation>
    <scope>NUCLEOTIDE SEQUENCE</scope>
    <source>
        <strain evidence="12">LXI357</strain>
    </source>
</reference>
<accession>A0A8T4II89</accession>
<evidence type="ECO:0000256" key="1">
    <source>
        <dbReference type="ARBA" id="ARBA00001933"/>
    </source>
</evidence>
<feature type="domain" description="Aminotransferase class V" evidence="11">
    <location>
        <begin position="6"/>
        <end position="347"/>
    </location>
</feature>
<organism evidence="12 13">
    <name type="scientific">Stakelama marina</name>
    <dbReference type="NCBI Taxonomy" id="2826939"/>
    <lineage>
        <taxon>Bacteria</taxon>
        <taxon>Pseudomonadati</taxon>
        <taxon>Pseudomonadota</taxon>
        <taxon>Alphaproteobacteria</taxon>
        <taxon>Sphingomonadales</taxon>
        <taxon>Sphingomonadaceae</taxon>
        <taxon>Stakelama</taxon>
    </lineage>
</organism>
<evidence type="ECO:0000256" key="7">
    <source>
        <dbReference type="ARBA" id="ARBA00022898"/>
    </source>
</evidence>
<keyword evidence="13" id="KW-1185">Reference proteome</keyword>
<name>A0A8T4II89_9SPHN</name>
<evidence type="ECO:0000259" key="11">
    <source>
        <dbReference type="Pfam" id="PF00266"/>
    </source>
</evidence>
<evidence type="ECO:0000256" key="8">
    <source>
        <dbReference type="ARBA" id="ARBA00023004"/>
    </source>
</evidence>
<dbReference type="Gene3D" id="1.10.260.50">
    <property type="match status" value="1"/>
</dbReference>
<evidence type="ECO:0000256" key="9">
    <source>
        <dbReference type="ARBA" id="ARBA00023014"/>
    </source>
</evidence>
<evidence type="ECO:0000256" key="4">
    <source>
        <dbReference type="ARBA" id="ARBA00013558"/>
    </source>
</evidence>
<dbReference type="InterPro" id="IPR015424">
    <property type="entry name" value="PyrdxlP-dep_Trfase"/>
</dbReference>
<dbReference type="Proteomes" id="UP000676996">
    <property type="component" value="Unassembled WGS sequence"/>
</dbReference>
<protein>
    <recommendedName>
        <fullName evidence="4">Cysteine desulfurase</fullName>
    </recommendedName>
</protein>
<keyword evidence="6" id="KW-0479">Metal-binding</keyword>
<dbReference type="Pfam" id="PF00266">
    <property type="entry name" value="Aminotran_5"/>
    <property type="match status" value="1"/>
</dbReference>
<dbReference type="PANTHER" id="PTHR11601:SF34">
    <property type="entry name" value="CYSTEINE DESULFURASE"/>
    <property type="match status" value="1"/>
</dbReference>
<dbReference type="InterPro" id="IPR016454">
    <property type="entry name" value="Cysteine_dSase"/>
</dbReference>
<dbReference type="SUPFAM" id="SSF53383">
    <property type="entry name" value="PLP-dependent transferases"/>
    <property type="match status" value="1"/>
</dbReference>
<keyword evidence="7" id="KW-0663">Pyridoxal phosphate</keyword>
<comment type="catalytic activity">
    <reaction evidence="10">
        <text>(sulfur carrier)-H + L-cysteine = (sulfur carrier)-SH + L-alanine</text>
        <dbReference type="Rhea" id="RHEA:43892"/>
        <dbReference type="Rhea" id="RHEA-COMP:14737"/>
        <dbReference type="Rhea" id="RHEA-COMP:14739"/>
        <dbReference type="ChEBI" id="CHEBI:29917"/>
        <dbReference type="ChEBI" id="CHEBI:35235"/>
        <dbReference type="ChEBI" id="CHEBI:57972"/>
        <dbReference type="ChEBI" id="CHEBI:64428"/>
        <dbReference type="EC" id="2.8.1.7"/>
    </reaction>
</comment>
<evidence type="ECO:0000313" key="13">
    <source>
        <dbReference type="Proteomes" id="UP000676996"/>
    </source>
</evidence>
<comment type="caution">
    <text evidence="12">The sequence shown here is derived from an EMBL/GenBank/DDBJ whole genome shotgun (WGS) entry which is preliminary data.</text>
</comment>
<dbReference type="InterPro" id="IPR015421">
    <property type="entry name" value="PyrdxlP-dep_Trfase_major"/>
</dbReference>
<proteinExistence type="inferred from homology"/>
<comment type="similarity">
    <text evidence="3">Belongs to the class-V pyridoxal-phosphate-dependent aminotransferase family. NifS/IscS subfamily.</text>
</comment>
<evidence type="ECO:0000256" key="5">
    <source>
        <dbReference type="ARBA" id="ARBA00022679"/>
    </source>
</evidence>
<sequence>MLAQRIYLDHAATTPMRPEAIAAVEEGMRRWANPSSPHAEGRAARAALEDARARIKAALGWDGELIFTSGASEAIAIAMARAKAGSRLVSAIEHDSVLRVAGDAARIPVRPNGTIDLDILQALIERAQSPLVAVQHVNSELGAFQDAAAIRAMVAARDGLFFCDASQSAGKHPLPKADLIALSAHKFGGPIGIGALLVRDFAMLDPSGGQEFGYRGGTENLPGALGMAAALDATERMGDGAARWLADLQPALLGLRMKVADAGGNFIGGDGAGTAIAAIAMPGVKAAAQLIQLDSMGFAVSAGSACSSGSLKTSHVLEAIRTPPEVAESTIRVSVGWNTMAEDIARFAGAWQQIAQRARSRAA</sequence>
<dbReference type="InterPro" id="IPR015422">
    <property type="entry name" value="PyrdxlP-dep_Trfase_small"/>
</dbReference>
<evidence type="ECO:0000313" key="12">
    <source>
        <dbReference type="EMBL" id="MBR0551916.1"/>
    </source>
</evidence>
<keyword evidence="9" id="KW-0411">Iron-sulfur</keyword>
<comment type="cofactor">
    <cofactor evidence="1">
        <name>pyridoxal 5'-phosphate</name>
        <dbReference type="ChEBI" id="CHEBI:597326"/>
    </cofactor>
</comment>
<comment type="function">
    <text evidence="2">Catalyzes the removal of elemental sulfur atoms from cysteine to produce alanine. Seems to participate in the biosynthesis of the nitrogenase metalloclusters by providing the inorganic sulfur required for the Fe-S core formation.</text>
</comment>
<evidence type="ECO:0000256" key="6">
    <source>
        <dbReference type="ARBA" id="ARBA00022723"/>
    </source>
</evidence>
<evidence type="ECO:0000256" key="2">
    <source>
        <dbReference type="ARBA" id="ARBA00003120"/>
    </source>
</evidence>
<dbReference type="InterPro" id="IPR000192">
    <property type="entry name" value="Aminotrans_V_dom"/>
</dbReference>
<dbReference type="AlphaFoldDB" id="A0A8T4II89"/>
<dbReference type="GO" id="GO:0046872">
    <property type="term" value="F:metal ion binding"/>
    <property type="evidence" value="ECO:0007669"/>
    <property type="project" value="UniProtKB-KW"/>
</dbReference>
<evidence type="ECO:0000256" key="3">
    <source>
        <dbReference type="ARBA" id="ARBA00006490"/>
    </source>
</evidence>